<feature type="transmembrane region" description="Helical" evidence="6">
    <location>
        <begin position="239"/>
        <end position="266"/>
    </location>
</feature>
<proteinExistence type="inferred from homology"/>
<evidence type="ECO:0000256" key="4">
    <source>
        <dbReference type="ARBA" id="ARBA00022989"/>
    </source>
</evidence>
<comment type="caution">
    <text evidence="7">The sequence shown here is derived from an EMBL/GenBank/DDBJ whole genome shotgun (WGS) entry which is preliminary data.</text>
</comment>
<feature type="transmembrane region" description="Helical" evidence="6">
    <location>
        <begin position="346"/>
        <end position="365"/>
    </location>
</feature>
<dbReference type="OrthoDB" id="3169878at2"/>
<evidence type="ECO:0000256" key="1">
    <source>
        <dbReference type="ARBA" id="ARBA00004141"/>
    </source>
</evidence>
<protein>
    <submittedName>
        <fullName evidence="7">Allantoin permease</fullName>
    </submittedName>
</protein>
<keyword evidence="3 6" id="KW-0812">Transmembrane</keyword>
<gene>
    <name evidence="7" type="ORF">WN67_02890</name>
</gene>
<feature type="transmembrane region" description="Helical" evidence="6">
    <location>
        <begin position="320"/>
        <end position="340"/>
    </location>
</feature>
<evidence type="ECO:0000256" key="3">
    <source>
        <dbReference type="ARBA" id="ARBA00022692"/>
    </source>
</evidence>
<reference evidence="7 8" key="1">
    <citation type="journal article" date="2015" name="Genome Announc.">
        <title>Draft Genome Sequence of Mycobacterium obuense Strain UC1, Isolated from Patient Sputum.</title>
        <authorList>
            <person name="Greninger A.L."/>
            <person name="Cunningham G."/>
            <person name="Hsu E.D."/>
            <person name="Yu J.M."/>
            <person name="Chiu C.Y."/>
            <person name="Miller S."/>
        </authorList>
    </citation>
    <scope>NUCLEOTIDE SEQUENCE [LARGE SCALE GENOMIC DNA]</scope>
    <source>
        <strain evidence="7 8">UC1</strain>
    </source>
</reference>
<feature type="transmembrane region" description="Helical" evidence="6">
    <location>
        <begin position="381"/>
        <end position="402"/>
    </location>
</feature>
<keyword evidence="8" id="KW-1185">Reference proteome</keyword>
<sequence>MRSRRRGAPHSTATVDEVPSTLTETAPRVLGVFDQIGLWGNLGVSLLGFTGAAVVLYPNGPGSSHISVIAALVAIAIGTLLGAAAIALSAIPGAQTGAPAMVLLRGLLGNRASYLPTALNIAQMIGWGTFELVTIATAAHTVLPSVPAWIWIVTAGALTTVLSLRPLGSVRLLRRYVTAAVLIALLYLFVQLLSNPLPSLTEGGWTGFSVAVDTTVAVAVSWVPMAADYARHSRSSSAAFTGAFVGYGLAQIACYALGVLALVTVAADENQIFAAFIAVPLGGLAFAVLAIREIDQSFANVYSTTVSTQNLRPTWDRRKISLVVGALTVVLALSVDIYGYASFLSLIGSVFVPLFAVLAVDYFLLSGRSTWDLTPNSPSRWLMVAPWLFGFVTYQLIYPGQVGWWAGFWGAVARAIGFVPQAWMSASLTSFLVAVVTTLAVGAYQSMRQAGSTAGND</sequence>
<feature type="transmembrane region" description="Helical" evidence="6">
    <location>
        <begin position="38"/>
        <end position="57"/>
    </location>
</feature>
<dbReference type="EMBL" id="LAUZ02000014">
    <property type="protein sequence ID" value="KKF03532.1"/>
    <property type="molecule type" value="Genomic_DNA"/>
</dbReference>
<organism evidence="7 8">
    <name type="scientific">Mycolicibacterium obuense</name>
    <dbReference type="NCBI Taxonomy" id="1807"/>
    <lineage>
        <taxon>Bacteria</taxon>
        <taxon>Bacillati</taxon>
        <taxon>Actinomycetota</taxon>
        <taxon>Actinomycetes</taxon>
        <taxon>Mycobacteriales</taxon>
        <taxon>Mycobacteriaceae</taxon>
        <taxon>Mycolicibacterium</taxon>
    </lineage>
</organism>
<dbReference type="PATRIC" id="fig|1807.13.peg.1724"/>
<comment type="subcellular location">
    <subcellularLocation>
        <location evidence="1">Membrane</location>
        <topology evidence="1">Multi-pass membrane protein</topology>
    </subcellularLocation>
</comment>
<evidence type="ECO:0000313" key="7">
    <source>
        <dbReference type="EMBL" id="KKF03532.1"/>
    </source>
</evidence>
<evidence type="ECO:0000256" key="6">
    <source>
        <dbReference type="SAM" id="Phobius"/>
    </source>
</evidence>
<dbReference type="GO" id="GO:0015209">
    <property type="term" value="F:cytosine transmembrane transporter activity"/>
    <property type="evidence" value="ECO:0007669"/>
    <property type="project" value="InterPro"/>
</dbReference>
<feature type="transmembrane region" description="Helical" evidence="6">
    <location>
        <begin position="176"/>
        <end position="193"/>
    </location>
</feature>
<dbReference type="InterPro" id="IPR001248">
    <property type="entry name" value="Pur-cyt_permease"/>
</dbReference>
<dbReference type="Pfam" id="PF02133">
    <property type="entry name" value="Transp_cyt_pur"/>
    <property type="match status" value="1"/>
</dbReference>
<name>A0A0M2K8G5_9MYCO</name>
<dbReference type="AlphaFoldDB" id="A0A0M2K8G5"/>
<comment type="similarity">
    <text evidence="2">Belongs to the purine-cytosine permease (2.A.39) family.</text>
</comment>
<evidence type="ECO:0000256" key="2">
    <source>
        <dbReference type="ARBA" id="ARBA00008974"/>
    </source>
</evidence>
<dbReference type="InterPro" id="IPR030191">
    <property type="entry name" value="CodB"/>
</dbReference>
<evidence type="ECO:0000256" key="5">
    <source>
        <dbReference type="ARBA" id="ARBA00023136"/>
    </source>
</evidence>
<feature type="transmembrane region" description="Helical" evidence="6">
    <location>
        <begin position="205"/>
        <end position="227"/>
    </location>
</feature>
<dbReference type="Proteomes" id="UP000034150">
    <property type="component" value="Unassembled WGS sequence"/>
</dbReference>
<feature type="transmembrane region" description="Helical" evidence="6">
    <location>
        <begin position="142"/>
        <end position="164"/>
    </location>
</feature>
<dbReference type="GO" id="GO:0005886">
    <property type="term" value="C:plasma membrane"/>
    <property type="evidence" value="ECO:0007669"/>
    <property type="project" value="TreeGrafter"/>
</dbReference>
<keyword evidence="5 6" id="KW-0472">Membrane</keyword>
<feature type="transmembrane region" description="Helical" evidence="6">
    <location>
        <begin position="272"/>
        <end position="291"/>
    </location>
</feature>
<keyword evidence="4 6" id="KW-1133">Transmembrane helix</keyword>
<evidence type="ECO:0000313" key="8">
    <source>
        <dbReference type="Proteomes" id="UP000034150"/>
    </source>
</evidence>
<feature type="transmembrane region" description="Helical" evidence="6">
    <location>
        <begin position="69"/>
        <end position="91"/>
    </location>
</feature>
<dbReference type="Gene3D" id="1.10.4160.10">
    <property type="entry name" value="Hydantoin permease"/>
    <property type="match status" value="1"/>
</dbReference>
<accession>A0A0M2K8G5</accession>
<dbReference type="PANTHER" id="PTHR30569:SF0">
    <property type="entry name" value="CYTOSINE PERMEASE"/>
    <property type="match status" value="1"/>
</dbReference>
<dbReference type="PANTHER" id="PTHR30569">
    <property type="entry name" value="CYTOSINE TRANSPORTER CODB"/>
    <property type="match status" value="1"/>
</dbReference>
<feature type="transmembrane region" description="Helical" evidence="6">
    <location>
        <begin position="422"/>
        <end position="444"/>
    </location>
</feature>